<sequence length="507" mass="52719">MNLRIAVAGFLHETNSFAPNPADLTAFVSGSGYAPIQRGEAMLSRLRGINLAVAGMLDHAEAAGWDIVPILWCGAVPSAPVTTEAWEVISAEILQGIADCGPLDGILLDLHGAMMTEDLPDGEGALLQGLRRIRPDTPIAVALDLHGNITREMFDAADLLVGYRTYPHVDQADTGTRTAEALGALIAAGRSWHKAMATVDYLIPIAWQYTGMEPARGLYQMTRDLPEGVATASLFMGFPAADFAGCGPAAFAYGPDKAAVDAHAAAMAAAVYAAEPAFAGESFAPEAAVREAMRLSQGARRPVVIADTQDNPGAGGSSDTTGMLRALVACAAQNAAIGNLYDPAAAQAAHEAGLGAKLRVTLGGRSGLAEDAPFEVEAEVHALSAGKVKATGPFYGGNEIDLGPSACLRVGGTDVIVTSGISQMADREFYRTLGVVPEEKAILVNKSSVHFRADFEPIAEVILVATAPGAMPLCPSVLPWKHLRPGMRLRPLGPEFGGDATTSTAAE</sequence>
<dbReference type="GO" id="GO:0008237">
    <property type="term" value="F:metallopeptidase activity"/>
    <property type="evidence" value="ECO:0007669"/>
    <property type="project" value="UniProtKB-KW"/>
</dbReference>
<comment type="similarity">
    <text evidence="1">Belongs to the peptidase M81 family.</text>
</comment>
<keyword evidence="1" id="KW-0479">Metal-binding</keyword>
<dbReference type="GO" id="GO:0006508">
    <property type="term" value="P:proteolysis"/>
    <property type="evidence" value="ECO:0007669"/>
    <property type="project" value="UniProtKB-KW"/>
</dbReference>
<dbReference type="PIRSF" id="PIRSF012702">
    <property type="entry name" value="UCP012702"/>
    <property type="match status" value="1"/>
</dbReference>
<comment type="function">
    <text evidence="1">Involved in peptidolytic degradation of cyclic heptapeptide hepatotoxin microcystin (MC).</text>
</comment>
<dbReference type="Pfam" id="PF07171">
    <property type="entry name" value="MlrC_C"/>
    <property type="match status" value="1"/>
</dbReference>
<keyword evidence="1" id="KW-0482">Metalloprotease</keyword>
<dbReference type="OrthoDB" id="9782658at2"/>
<dbReference type="EMBL" id="SBLC01000033">
    <property type="protein sequence ID" value="RWY38538.1"/>
    <property type="molecule type" value="Genomic_DNA"/>
</dbReference>
<comment type="cofactor">
    <cofactor evidence="1">
        <name>Zn(2+)</name>
        <dbReference type="ChEBI" id="CHEBI:29105"/>
    </cofactor>
    <text evidence="1">Binds 1 zinc ion per subunit.</text>
</comment>
<gene>
    <name evidence="4" type="ORF">EP867_15870</name>
</gene>
<evidence type="ECO:0000259" key="2">
    <source>
        <dbReference type="Pfam" id="PF07171"/>
    </source>
</evidence>
<dbReference type="InterPro" id="IPR009197">
    <property type="entry name" value="MlrC"/>
</dbReference>
<keyword evidence="1" id="KW-0645">Protease</keyword>
<dbReference type="InterPro" id="IPR015995">
    <property type="entry name" value="MlrC_N"/>
</dbReference>
<keyword evidence="5" id="KW-1185">Reference proteome</keyword>
<protein>
    <recommendedName>
        <fullName evidence="1">Microcystinase C</fullName>
        <shortName evidence="1">MlrC</shortName>
    </recommendedName>
</protein>
<dbReference type="InterPro" id="IPR010799">
    <property type="entry name" value="MlrC_C"/>
</dbReference>
<feature type="domain" description="Microcystin LR degradation protein MlrC N-terminal" evidence="3">
    <location>
        <begin position="4"/>
        <end position="293"/>
    </location>
</feature>
<reference evidence="4 5" key="1">
    <citation type="journal article" date="2015" name="Int. J. Syst. Evol. Microbiol.">
        <title>Gemmobacter intermedius sp. nov., isolated from a white stork (Ciconia ciconia).</title>
        <authorList>
            <person name="Kampfer P."/>
            <person name="Jerzak L."/>
            <person name="Wilharm G."/>
            <person name="Golke J."/>
            <person name="Busse H.J."/>
            <person name="Glaeser S.P."/>
        </authorList>
    </citation>
    <scope>NUCLEOTIDE SEQUENCE [LARGE SCALE GENOMIC DNA]</scope>
    <source>
        <strain evidence="4 5">119/4</strain>
    </source>
</reference>
<name>A0A451GHU6_9RHOB</name>
<accession>A0A451GHU6</accession>
<evidence type="ECO:0000313" key="5">
    <source>
        <dbReference type="Proteomes" id="UP000287168"/>
    </source>
</evidence>
<proteinExistence type="inferred from homology"/>
<evidence type="ECO:0000313" key="4">
    <source>
        <dbReference type="EMBL" id="RWY38538.1"/>
    </source>
</evidence>
<dbReference type="Pfam" id="PF07364">
    <property type="entry name" value="DUF1485"/>
    <property type="match status" value="1"/>
</dbReference>
<dbReference type="AlphaFoldDB" id="A0A451GHU6"/>
<organism evidence="4 5">
    <name type="scientific">Falsigemmobacter intermedius</name>
    <dbReference type="NCBI Taxonomy" id="1553448"/>
    <lineage>
        <taxon>Bacteria</taxon>
        <taxon>Pseudomonadati</taxon>
        <taxon>Pseudomonadota</taxon>
        <taxon>Alphaproteobacteria</taxon>
        <taxon>Rhodobacterales</taxon>
        <taxon>Paracoccaceae</taxon>
        <taxon>Falsigemmobacter</taxon>
    </lineage>
</organism>
<evidence type="ECO:0000256" key="1">
    <source>
        <dbReference type="PIRNR" id="PIRNR012702"/>
    </source>
</evidence>
<dbReference type="GO" id="GO:0046872">
    <property type="term" value="F:metal ion binding"/>
    <property type="evidence" value="ECO:0007669"/>
    <property type="project" value="UniProtKB-KW"/>
</dbReference>
<evidence type="ECO:0000259" key="3">
    <source>
        <dbReference type="Pfam" id="PF07364"/>
    </source>
</evidence>
<dbReference type="Proteomes" id="UP000287168">
    <property type="component" value="Unassembled WGS sequence"/>
</dbReference>
<comment type="caution">
    <text evidence="4">The sequence shown here is derived from an EMBL/GenBank/DDBJ whole genome shotgun (WGS) entry which is preliminary data.</text>
</comment>
<feature type="domain" description="Microcystin LR degradation protein MlrC C-terminal" evidence="2">
    <location>
        <begin position="305"/>
        <end position="482"/>
    </location>
</feature>
<keyword evidence="1" id="KW-0378">Hydrolase</keyword>